<evidence type="ECO:0000313" key="9">
    <source>
        <dbReference type="EMBL" id="HGE65595.1"/>
    </source>
</evidence>
<comment type="similarity">
    <text evidence="7">Belongs to the prefoldin alpha subunit family.</text>
</comment>
<dbReference type="GO" id="GO:0005737">
    <property type="term" value="C:cytoplasm"/>
    <property type="evidence" value="ECO:0007669"/>
    <property type="project" value="UniProtKB-SubCell"/>
</dbReference>
<comment type="similarity">
    <text evidence="1">Belongs to the prefoldin subunit alpha family.</text>
</comment>
<dbReference type="GO" id="GO:0051082">
    <property type="term" value="F:unfolded protein binding"/>
    <property type="evidence" value="ECO:0007669"/>
    <property type="project" value="UniProtKB-UniRule"/>
</dbReference>
<keyword evidence="3 7" id="KW-0143">Chaperone</keyword>
<dbReference type="CDD" id="cd23160">
    <property type="entry name" value="Prefoldin_alpha_GimC"/>
    <property type="match status" value="1"/>
</dbReference>
<feature type="coiled-coil region" evidence="8">
    <location>
        <begin position="14"/>
        <end position="41"/>
    </location>
</feature>
<evidence type="ECO:0000313" key="11">
    <source>
        <dbReference type="EMBL" id="HHF48168.1"/>
    </source>
</evidence>
<dbReference type="EMBL" id="DRUC01000047">
    <property type="protein sequence ID" value="HHF48168.1"/>
    <property type="molecule type" value="Genomic_DNA"/>
</dbReference>
<organism evidence="9">
    <name type="scientific">Geoglobus ahangari</name>
    <dbReference type="NCBI Taxonomy" id="113653"/>
    <lineage>
        <taxon>Archaea</taxon>
        <taxon>Methanobacteriati</taxon>
        <taxon>Methanobacteriota</taxon>
        <taxon>Archaeoglobi</taxon>
        <taxon>Archaeoglobales</taxon>
        <taxon>Archaeoglobaceae</taxon>
        <taxon>Geoglobus</taxon>
    </lineage>
</organism>
<dbReference type="HAMAP" id="MF_00308">
    <property type="entry name" value="PfdA"/>
    <property type="match status" value="1"/>
</dbReference>
<dbReference type="InterPro" id="IPR004127">
    <property type="entry name" value="Prefoldin_subunit_alpha"/>
</dbReference>
<evidence type="ECO:0000313" key="10">
    <source>
        <dbReference type="EMBL" id="HGU59608.1"/>
    </source>
</evidence>
<sequence length="146" mass="17056">MSVERNIQERLIFFEGLRKEAEGIQERIEEIQTIKNELDRTIECLEFFDKVESVEALLNLGGGVFAYADVKENKKVLVDVGAGVIIEKEVKDAIETLRNKKDEMEKTEQKLRDLLNQIASQMMKIQKELEELMKKAREQELQRKKD</sequence>
<protein>
    <recommendedName>
        <fullName evidence="5 7">Prefoldin subunit alpha</fullName>
    </recommendedName>
    <alternativeName>
        <fullName evidence="6 7">GimC subunit alpha</fullName>
    </alternativeName>
</protein>
<dbReference type="SUPFAM" id="SSF46579">
    <property type="entry name" value="Prefoldin"/>
    <property type="match status" value="1"/>
</dbReference>
<proteinExistence type="inferred from homology"/>
<dbReference type="NCBIfam" id="TIGR00293">
    <property type="entry name" value="prefoldin subunit alpha"/>
    <property type="match status" value="1"/>
</dbReference>
<dbReference type="InterPro" id="IPR011599">
    <property type="entry name" value="PFD_alpha_archaea"/>
</dbReference>
<evidence type="ECO:0000256" key="5">
    <source>
        <dbReference type="ARBA" id="ARBA00044156"/>
    </source>
</evidence>
<evidence type="ECO:0000256" key="1">
    <source>
        <dbReference type="ARBA" id="ARBA00010048"/>
    </source>
</evidence>
<comment type="function">
    <text evidence="4 7">Molecular chaperone capable of stabilizing a range of proteins. Seems to fulfill an ATP-independent, HSP70-like function in archaeal de novo protein folding.</text>
</comment>
<feature type="coiled-coil region" evidence="8">
    <location>
        <begin position="87"/>
        <end position="142"/>
    </location>
</feature>
<reference evidence="9" key="1">
    <citation type="journal article" date="2020" name="mSystems">
        <title>Genome- and Community-Level Interaction Insights into Carbon Utilization and Element Cycling Functions of Hydrothermarchaeota in Hydrothermal Sediment.</title>
        <authorList>
            <person name="Zhou Z."/>
            <person name="Liu Y."/>
            <person name="Xu W."/>
            <person name="Pan J."/>
            <person name="Luo Z.H."/>
            <person name="Li M."/>
        </authorList>
    </citation>
    <scope>NUCLEOTIDE SEQUENCE [LARGE SCALE GENOMIC DNA]</scope>
    <source>
        <strain evidence="11">SpSt-10</strain>
        <strain evidence="10">SpSt-62</strain>
        <strain evidence="9">SpSt-97</strain>
    </source>
</reference>
<evidence type="ECO:0000256" key="7">
    <source>
        <dbReference type="HAMAP-Rule" id="MF_00308"/>
    </source>
</evidence>
<keyword evidence="7" id="KW-0963">Cytoplasm</keyword>
<dbReference type="GO" id="GO:0016272">
    <property type="term" value="C:prefoldin complex"/>
    <property type="evidence" value="ECO:0007669"/>
    <property type="project" value="UniProtKB-UniRule"/>
</dbReference>
<evidence type="ECO:0000256" key="6">
    <source>
        <dbReference type="ARBA" id="ARBA00044231"/>
    </source>
</evidence>
<comment type="subcellular location">
    <subcellularLocation>
        <location evidence="7">Cytoplasm</location>
    </subcellularLocation>
</comment>
<dbReference type="PANTHER" id="PTHR12674:SF2">
    <property type="entry name" value="PREFOLDIN SUBUNIT 5"/>
    <property type="match status" value="1"/>
</dbReference>
<dbReference type="GO" id="GO:0006457">
    <property type="term" value="P:protein folding"/>
    <property type="evidence" value="ECO:0007669"/>
    <property type="project" value="UniProtKB-UniRule"/>
</dbReference>
<evidence type="ECO:0000256" key="4">
    <source>
        <dbReference type="ARBA" id="ARBA00025077"/>
    </source>
</evidence>
<evidence type="ECO:0000256" key="3">
    <source>
        <dbReference type="ARBA" id="ARBA00023186"/>
    </source>
</evidence>
<evidence type="ECO:0000256" key="8">
    <source>
        <dbReference type="SAM" id="Coils"/>
    </source>
</evidence>
<comment type="caution">
    <text evidence="9">The sequence shown here is derived from an EMBL/GenBank/DDBJ whole genome shotgun (WGS) entry which is preliminary data.</text>
</comment>
<dbReference type="Pfam" id="PF02996">
    <property type="entry name" value="Prefoldin"/>
    <property type="match status" value="1"/>
</dbReference>
<dbReference type="EMBL" id="DTPI01000004">
    <property type="protein sequence ID" value="HGE65595.1"/>
    <property type="molecule type" value="Genomic_DNA"/>
</dbReference>
<keyword evidence="8" id="KW-0175">Coiled coil</keyword>
<dbReference type="AlphaFoldDB" id="A0A7C3UGU5"/>
<dbReference type="PANTHER" id="PTHR12674">
    <property type="entry name" value="PREFOLDIN SUBUNIT 5"/>
    <property type="match status" value="1"/>
</dbReference>
<accession>A0A7C3UGU5</accession>
<name>A0A7C3UGU5_9EURY</name>
<evidence type="ECO:0000256" key="2">
    <source>
        <dbReference type="ARBA" id="ARBA00011716"/>
    </source>
</evidence>
<comment type="subunit">
    <text evidence="2 7">Heterohexamer of two alpha and four beta subunits.</text>
</comment>
<dbReference type="EMBL" id="DTAK01000039">
    <property type="protein sequence ID" value="HGU59608.1"/>
    <property type="molecule type" value="Genomic_DNA"/>
</dbReference>
<gene>
    <name evidence="7" type="primary">pfdA</name>
    <name evidence="11" type="ORF">ENL48_03010</name>
    <name evidence="10" type="ORF">ENT89_05540</name>
    <name evidence="9" type="ORF">ENX77_00410</name>
</gene>
<dbReference type="Gene3D" id="1.10.287.370">
    <property type="match status" value="1"/>
</dbReference>
<dbReference type="InterPro" id="IPR009053">
    <property type="entry name" value="Prefoldin"/>
</dbReference>